<dbReference type="GO" id="GO:0004325">
    <property type="term" value="F:ferrochelatase activity"/>
    <property type="evidence" value="ECO:0007669"/>
    <property type="project" value="InterPro"/>
</dbReference>
<keyword evidence="3" id="KW-0560">Oxidoreductase</keyword>
<evidence type="ECO:0000256" key="2">
    <source>
        <dbReference type="ARBA" id="ARBA00012400"/>
    </source>
</evidence>
<evidence type="ECO:0000256" key="6">
    <source>
        <dbReference type="ARBA" id="ARBA00047561"/>
    </source>
</evidence>
<evidence type="ECO:0000313" key="8">
    <source>
        <dbReference type="Proteomes" id="UP000246114"/>
    </source>
</evidence>
<protein>
    <recommendedName>
        <fullName evidence="2">precorrin-2 dehydrogenase</fullName>
        <ecNumber evidence="2">1.3.1.76</ecNumber>
    </recommendedName>
</protein>
<organism evidence="7 8">
    <name type="scientific">Clostridium cadaveris</name>
    <dbReference type="NCBI Taxonomy" id="1529"/>
    <lineage>
        <taxon>Bacteria</taxon>
        <taxon>Bacillati</taxon>
        <taxon>Bacillota</taxon>
        <taxon>Clostridia</taxon>
        <taxon>Eubacteriales</taxon>
        <taxon>Clostridiaceae</taxon>
        <taxon>Clostridium</taxon>
    </lineage>
</organism>
<dbReference type="InterPro" id="IPR006367">
    <property type="entry name" value="Sirohaem_synthase_N"/>
</dbReference>
<dbReference type="PANTHER" id="PTHR35330">
    <property type="entry name" value="SIROHEME BIOSYNTHESIS PROTEIN MET8"/>
    <property type="match status" value="1"/>
</dbReference>
<dbReference type="Pfam" id="PF13241">
    <property type="entry name" value="NAD_binding_7"/>
    <property type="match status" value="1"/>
</dbReference>
<evidence type="ECO:0000256" key="3">
    <source>
        <dbReference type="ARBA" id="ARBA00023002"/>
    </source>
</evidence>
<evidence type="ECO:0000256" key="1">
    <source>
        <dbReference type="ARBA" id="ARBA00005010"/>
    </source>
</evidence>
<reference evidence="7 8" key="1">
    <citation type="submission" date="2018-03" db="EMBL/GenBank/DDBJ databases">
        <title>The uncultured portion of the human microbiome is neutrally assembled.</title>
        <authorList>
            <person name="Jeraldo P."/>
            <person name="Boardman L."/>
            <person name="White B.A."/>
            <person name="Nelson H."/>
            <person name="Goldenfeld N."/>
            <person name="Chia N."/>
        </authorList>
    </citation>
    <scope>NUCLEOTIDE SEQUENCE [LARGE SCALE GENOMIC DNA]</scope>
    <source>
        <strain evidence="7">CIM:MAG 903</strain>
    </source>
</reference>
<name>A0A316M9D3_9CLOT</name>
<dbReference type="EMBL" id="QAMZ01000024">
    <property type="protein sequence ID" value="PWL54328.1"/>
    <property type="molecule type" value="Genomic_DNA"/>
</dbReference>
<evidence type="ECO:0000256" key="4">
    <source>
        <dbReference type="ARBA" id="ARBA00023027"/>
    </source>
</evidence>
<keyword evidence="4" id="KW-0520">NAD</keyword>
<dbReference type="RefSeq" id="WP_027639844.1">
    <property type="nucleotide sequence ID" value="NZ_CP076620.1"/>
</dbReference>
<comment type="caution">
    <text evidence="7">The sequence shown here is derived from an EMBL/GenBank/DDBJ whole genome shotgun (WGS) entry which is preliminary data.</text>
</comment>
<comment type="pathway">
    <text evidence="1">Porphyrin-containing compound metabolism; siroheme biosynthesis; sirohydrochlorin from precorrin-2: step 1/1.</text>
</comment>
<dbReference type="NCBIfam" id="TIGR01470">
    <property type="entry name" value="cysG_Nterm"/>
    <property type="match status" value="1"/>
</dbReference>
<evidence type="ECO:0000256" key="5">
    <source>
        <dbReference type="ARBA" id="ARBA00023244"/>
    </source>
</evidence>
<dbReference type="Gene3D" id="3.40.50.720">
    <property type="entry name" value="NAD(P)-binding Rossmann-like Domain"/>
    <property type="match status" value="1"/>
</dbReference>
<dbReference type="EC" id="1.3.1.76" evidence="2"/>
<dbReference type="UniPathway" id="UPA00262">
    <property type="reaction ID" value="UER00222"/>
</dbReference>
<keyword evidence="5" id="KW-0627">Porphyrin biosynthesis</keyword>
<gene>
    <name evidence="7" type="ORF">DBY38_04760</name>
</gene>
<dbReference type="GeneID" id="90545821"/>
<comment type="catalytic activity">
    <reaction evidence="6">
        <text>precorrin-2 + NAD(+) = sirohydrochlorin + NADH + 2 H(+)</text>
        <dbReference type="Rhea" id="RHEA:15613"/>
        <dbReference type="ChEBI" id="CHEBI:15378"/>
        <dbReference type="ChEBI" id="CHEBI:57540"/>
        <dbReference type="ChEBI" id="CHEBI:57945"/>
        <dbReference type="ChEBI" id="CHEBI:58351"/>
        <dbReference type="ChEBI" id="CHEBI:58827"/>
        <dbReference type="EC" id="1.3.1.76"/>
    </reaction>
</comment>
<dbReference type="Proteomes" id="UP000246114">
    <property type="component" value="Unassembled WGS sequence"/>
</dbReference>
<accession>A0A316M9D3</accession>
<dbReference type="InterPro" id="IPR036291">
    <property type="entry name" value="NAD(P)-bd_dom_sf"/>
</dbReference>
<dbReference type="AlphaFoldDB" id="A0A316M9D3"/>
<dbReference type="GO" id="GO:0019354">
    <property type="term" value="P:siroheme biosynthetic process"/>
    <property type="evidence" value="ECO:0007669"/>
    <property type="project" value="UniProtKB-UniPathway"/>
</dbReference>
<evidence type="ECO:0000313" key="7">
    <source>
        <dbReference type="EMBL" id="PWL54328.1"/>
    </source>
</evidence>
<sequence length="161" mass="18308">MILVMNNDSKFFPLFIDIKNKKILVVGGGTIATRRVKTLLNFGASIEVVSPHVTEELRELENKKYIRVEYRKFISKDIDGCILVVAATNDRETNHLIGEEAKKQSIFTSVADCKEESTFYFPAIFEDERIIGGLVSKGGNDHKRVRKTAEELRAFLNKEEI</sequence>
<dbReference type="GO" id="GO:0043115">
    <property type="term" value="F:precorrin-2 dehydrogenase activity"/>
    <property type="evidence" value="ECO:0007669"/>
    <property type="project" value="UniProtKB-EC"/>
</dbReference>
<dbReference type="SUPFAM" id="SSF51735">
    <property type="entry name" value="NAD(P)-binding Rossmann-fold domains"/>
    <property type="match status" value="1"/>
</dbReference>
<dbReference type="InterPro" id="IPR028161">
    <property type="entry name" value="Met8-like"/>
</dbReference>
<dbReference type="OrthoDB" id="9773765at2"/>
<proteinExistence type="predicted"/>
<dbReference type="PANTHER" id="PTHR35330:SF1">
    <property type="entry name" value="SIROHEME BIOSYNTHESIS PROTEIN MET8"/>
    <property type="match status" value="1"/>
</dbReference>